<keyword evidence="3" id="KW-1185">Reference proteome</keyword>
<accession>A0A7J8B9U7</accession>
<evidence type="ECO:0000256" key="1">
    <source>
        <dbReference type="SAM" id="MobiDB-lite"/>
    </source>
</evidence>
<evidence type="ECO:0000313" key="2">
    <source>
        <dbReference type="EMBL" id="KAF6395432.1"/>
    </source>
</evidence>
<dbReference type="Proteomes" id="UP000593571">
    <property type="component" value="Unassembled WGS sequence"/>
</dbReference>
<organism evidence="2 3">
    <name type="scientific">Rousettus aegyptiacus</name>
    <name type="common">Egyptian fruit bat</name>
    <name type="synonym">Pteropus aegyptiacus</name>
    <dbReference type="NCBI Taxonomy" id="9407"/>
    <lineage>
        <taxon>Eukaryota</taxon>
        <taxon>Metazoa</taxon>
        <taxon>Chordata</taxon>
        <taxon>Craniata</taxon>
        <taxon>Vertebrata</taxon>
        <taxon>Euteleostomi</taxon>
        <taxon>Mammalia</taxon>
        <taxon>Eutheria</taxon>
        <taxon>Laurasiatheria</taxon>
        <taxon>Chiroptera</taxon>
        <taxon>Yinpterochiroptera</taxon>
        <taxon>Pteropodoidea</taxon>
        <taxon>Pteropodidae</taxon>
        <taxon>Rousettinae</taxon>
        <taxon>Rousettus</taxon>
    </lineage>
</organism>
<reference evidence="2 3" key="1">
    <citation type="journal article" date="2020" name="Nature">
        <title>Six reference-quality genomes reveal evolution of bat adaptations.</title>
        <authorList>
            <person name="Jebb D."/>
            <person name="Huang Z."/>
            <person name="Pippel M."/>
            <person name="Hughes G.M."/>
            <person name="Lavrichenko K."/>
            <person name="Devanna P."/>
            <person name="Winkler S."/>
            <person name="Jermiin L.S."/>
            <person name="Skirmuntt E.C."/>
            <person name="Katzourakis A."/>
            <person name="Burkitt-Gray L."/>
            <person name="Ray D.A."/>
            <person name="Sullivan K.A.M."/>
            <person name="Roscito J.G."/>
            <person name="Kirilenko B.M."/>
            <person name="Davalos L.M."/>
            <person name="Corthals A.P."/>
            <person name="Power M.L."/>
            <person name="Jones G."/>
            <person name="Ransome R.D."/>
            <person name="Dechmann D.K.N."/>
            <person name="Locatelli A.G."/>
            <person name="Puechmaille S.J."/>
            <person name="Fedrigo O."/>
            <person name="Jarvis E.D."/>
            <person name="Hiller M."/>
            <person name="Vernes S.C."/>
            <person name="Myers E.W."/>
            <person name="Teeling E.C."/>
        </authorList>
    </citation>
    <scope>NUCLEOTIDE SEQUENCE [LARGE SCALE GENOMIC DNA]</scope>
    <source>
        <strain evidence="2">MRouAeg1</strain>
        <tissue evidence="2">Muscle</tissue>
    </source>
</reference>
<dbReference type="EMBL" id="JACASE010000018">
    <property type="protein sequence ID" value="KAF6395432.1"/>
    <property type="molecule type" value="Genomic_DNA"/>
</dbReference>
<sequence>MPPHFPGGPWPRAGPRPERGCHPVHPTEGGRCQVTPHPDAESEGGARGWIRPSPLRVGKPLPGSDPARSLLFANKVLLAHSYTHWFVYCEKPEQFLPVIFFYIQGQPTRALVHQFLIVVA</sequence>
<gene>
    <name evidence="2" type="ORF">HJG63_009987</name>
</gene>
<proteinExistence type="predicted"/>
<dbReference type="AlphaFoldDB" id="A0A7J8B9U7"/>
<feature type="compositionally biased region" description="Pro residues" evidence="1">
    <location>
        <begin position="1"/>
        <end position="14"/>
    </location>
</feature>
<protein>
    <submittedName>
        <fullName evidence="2">Uncharacterized protein</fullName>
    </submittedName>
</protein>
<feature type="region of interest" description="Disordered" evidence="1">
    <location>
        <begin position="1"/>
        <end position="58"/>
    </location>
</feature>
<comment type="caution">
    <text evidence="2">The sequence shown here is derived from an EMBL/GenBank/DDBJ whole genome shotgun (WGS) entry which is preliminary data.</text>
</comment>
<name>A0A7J8B9U7_ROUAE</name>
<evidence type="ECO:0000313" key="3">
    <source>
        <dbReference type="Proteomes" id="UP000593571"/>
    </source>
</evidence>